<comment type="caution">
    <text evidence="3">The sequence shown here is derived from an EMBL/GenBank/DDBJ whole genome shotgun (WGS) entry which is preliminary data.</text>
</comment>
<keyword evidence="4" id="KW-1185">Reference proteome</keyword>
<feature type="region of interest" description="Disordered" evidence="1">
    <location>
        <begin position="51"/>
        <end position="125"/>
    </location>
</feature>
<protein>
    <submittedName>
        <fullName evidence="3">Uncharacterized protein</fullName>
    </submittedName>
</protein>
<dbReference type="EMBL" id="WOWK01000069">
    <property type="protein sequence ID" value="KAF0321641.1"/>
    <property type="molecule type" value="Genomic_DNA"/>
</dbReference>
<reference evidence="3 4" key="1">
    <citation type="submission" date="2019-12" db="EMBL/GenBank/DDBJ databases">
        <title>A genome sequence resource for the geographically widespread anthracnose pathogen Colletotrichum asianum.</title>
        <authorList>
            <person name="Meng Y."/>
        </authorList>
    </citation>
    <scope>NUCLEOTIDE SEQUENCE [LARGE SCALE GENOMIC DNA]</scope>
    <source>
        <strain evidence="3 4">ICMP 18580</strain>
    </source>
</reference>
<feature type="transmembrane region" description="Helical" evidence="2">
    <location>
        <begin position="26"/>
        <end position="46"/>
    </location>
</feature>
<keyword evidence="2" id="KW-1133">Transmembrane helix</keyword>
<sequence length="125" mass="13885">MSFFQGDSRPGEQPAPPPRALTPVEVGVIIGTITVFFAAIGSLFYYRNRKAKKRRSDNAQPPYRNDHPDTGQAKSDGGSSREAELADLEIPPPTRKKRAWNDFGSGREYEGDPERGEAYEMRGKA</sequence>
<evidence type="ECO:0000256" key="1">
    <source>
        <dbReference type="SAM" id="MobiDB-lite"/>
    </source>
</evidence>
<gene>
    <name evidence="3" type="ORF">GQ607_011154</name>
</gene>
<dbReference type="Proteomes" id="UP000434172">
    <property type="component" value="Unassembled WGS sequence"/>
</dbReference>
<organism evidence="3 4">
    <name type="scientific">Colletotrichum asianum</name>
    <dbReference type="NCBI Taxonomy" id="702518"/>
    <lineage>
        <taxon>Eukaryota</taxon>
        <taxon>Fungi</taxon>
        <taxon>Dikarya</taxon>
        <taxon>Ascomycota</taxon>
        <taxon>Pezizomycotina</taxon>
        <taxon>Sordariomycetes</taxon>
        <taxon>Hypocreomycetidae</taxon>
        <taxon>Glomerellales</taxon>
        <taxon>Glomerellaceae</taxon>
        <taxon>Colletotrichum</taxon>
        <taxon>Colletotrichum gloeosporioides species complex</taxon>
    </lineage>
</organism>
<feature type="region of interest" description="Disordered" evidence="1">
    <location>
        <begin position="1"/>
        <end position="21"/>
    </location>
</feature>
<dbReference type="OrthoDB" id="4842530at2759"/>
<keyword evidence="2" id="KW-0472">Membrane</keyword>
<keyword evidence="2" id="KW-0812">Transmembrane</keyword>
<evidence type="ECO:0000313" key="3">
    <source>
        <dbReference type="EMBL" id="KAF0321641.1"/>
    </source>
</evidence>
<dbReference type="AlphaFoldDB" id="A0A8H3ZPR5"/>
<name>A0A8H3ZPR5_9PEZI</name>
<evidence type="ECO:0000256" key="2">
    <source>
        <dbReference type="SAM" id="Phobius"/>
    </source>
</evidence>
<evidence type="ECO:0000313" key="4">
    <source>
        <dbReference type="Proteomes" id="UP000434172"/>
    </source>
</evidence>
<accession>A0A8H3ZPR5</accession>
<proteinExistence type="predicted"/>
<feature type="compositionally biased region" description="Basic and acidic residues" evidence="1">
    <location>
        <begin position="105"/>
        <end position="125"/>
    </location>
</feature>